<gene>
    <name evidence="1" type="ORF">CWD84_00290</name>
</gene>
<accession>A0AAI8MYH6</accession>
<protein>
    <submittedName>
        <fullName evidence="1">Uncharacterized protein</fullName>
    </submittedName>
</protein>
<name>A0AAI8MYH6_9BACI</name>
<proteinExistence type="predicted"/>
<dbReference type="Proteomes" id="UP000234366">
    <property type="component" value="Chromosome"/>
</dbReference>
<dbReference type="AlphaFoldDB" id="A0AAI8MYH6"/>
<dbReference type="EMBL" id="CP025001">
    <property type="protein sequence ID" value="AUJ75374.1"/>
    <property type="molecule type" value="Genomic_DNA"/>
</dbReference>
<evidence type="ECO:0000313" key="1">
    <source>
        <dbReference type="EMBL" id="AUJ75374.1"/>
    </source>
</evidence>
<keyword evidence="2" id="KW-1185">Reference proteome</keyword>
<reference evidence="1 2" key="1">
    <citation type="submission" date="2017-11" db="EMBL/GenBank/DDBJ databases">
        <title>Genome sequence and genome mining of multiple bioactive secondary metabolites from a deep sea-derived Bacillus siamensis SCSIO 05746.</title>
        <authorList>
            <person name="Pan H.-Q."/>
            <person name="Ju J.-H."/>
        </authorList>
    </citation>
    <scope>NUCLEOTIDE SEQUENCE [LARGE SCALE GENOMIC DNA]</scope>
    <source>
        <strain evidence="1 2">SCSIO 05746</strain>
    </source>
</reference>
<sequence length="92" mass="10531">MTVLQQEKKIEPVKVDLRHYLSGDEKLGHRVCLQTNLRRNRRLPAVYMGEPCPNILILAGKLHGKYKYISADNMVKAVNVVVESAKLFEKRA</sequence>
<evidence type="ECO:0000313" key="2">
    <source>
        <dbReference type="Proteomes" id="UP000234366"/>
    </source>
</evidence>
<organism evidence="1 2">
    <name type="scientific">Bacillus siamensis</name>
    <dbReference type="NCBI Taxonomy" id="659243"/>
    <lineage>
        <taxon>Bacteria</taxon>
        <taxon>Bacillati</taxon>
        <taxon>Bacillota</taxon>
        <taxon>Bacilli</taxon>
        <taxon>Bacillales</taxon>
        <taxon>Bacillaceae</taxon>
        <taxon>Bacillus</taxon>
        <taxon>Bacillus amyloliquefaciens group</taxon>
    </lineage>
</organism>
<dbReference type="KEGG" id="bsia:CWD84_00290"/>